<keyword evidence="3" id="KW-1185">Reference proteome</keyword>
<dbReference type="AlphaFoldDB" id="A0A316XEU8"/>
<protein>
    <submittedName>
        <fullName evidence="2">Uncharacterized protein</fullName>
    </submittedName>
</protein>
<sequence length="128" mass="14298">MYTLSNLCLLRSSLYSKILLISKRFSETSPNLSVVIFTCSVISALIFRIIPRKYLAFPMYFDANTTCSSTCSSFVFLFSSVVSGSISSKYNFFDNNLSFLRSLKISLSLSVPEKALNAALNSFEYSIS</sequence>
<keyword evidence="1" id="KW-0812">Transmembrane</keyword>
<name>A0A316XEU8_9FLAO</name>
<keyword evidence="1" id="KW-0472">Membrane</keyword>
<proteinExistence type="predicted"/>
<evidence type="ECO:0000313" key="3">
    <source>
        <dbReference type="Proteomes" id="UP000236594"/>
    </source>
</evidence>
<accession>A0A316XEU8</accession>
<dbReference type="EMBL" id="PPED02000002">
    <property type="protein sequence ID" value="PWN69898.1"/>
    <property type="molecule type" value="Genomic_DNA"/>
</dbReference>
<dbReference type="Proteomes" id="UP000236594">
    <property type="component" value="Unassembled WGS sequence"/>
</dbReference>
<feature type="transmembrane region" description="Helical" evidence="1">
    <location>
        <begin position="32"/>
        <end position="50"/>
    </location>
</feature>
<evidence type="ECO:0000313" key="2">
    <source>
        <dbReference type="EMBL" id="PWN69898.1"/>
    </source>
</evidence>
<evidence type="ECO:0000256" key="1">
    <source>
        <dbReference type="SAM" id="Phobius"/>
    </source>
</evidence>
<organism evidence="2 3">
    <name type="scientific">Chryseobacterium phosphatilyticum</name>
    <dbReference type="NCBI Taxonomy" id="475075"/>
    <lineage>
        <taxon>Bacteria</taxon>
        <taxon>Pseudomonadati</taxon>
        <taxon>Bacteroidota</taxon>
        <taxon>Flavobacteriia</taxon>
        <taxon>Flavobacteriales</taxon>
        <taxon>Weeksellaceae</taxon>
        <taxon>Chryseobacterium group</taxon>
        <taxon>Chryseobacterium</taxon>
    </lineage>
</organism>
<gene>
    <name evidence="2" type="ORF">C1631_007735</name>
</gene>
<comment type="caution">
    <text evidence="2">The sequence shown here is derived from an EMBL/GenBank/DDBJ whole genome shotgun (WGS) entry which is preliminary data.</text>
</comment>
<reference evidence="2 3" key="1">
    <citation type="submission" date="2018-04" db="EMBL/GenBank/DDBJ databases">
        <title>Draft Genome Sequence of Phosphate-Solubilizing Chryseobacterium sp. ISE14 that is a Biocontrol and Plant Growth-Promoting Rhizobacterium Isolated from Cucumber.</title>
        <authorList>
            <person name="Jeong J.-J."/>
            <person name="Sang M.K."/>
            <person name="Choi I.-G."/>
            <person name="Kim K.D."/>
        </authorList>
    </citation>
    <scope>NUCLEOTIDE SEQUENCE [LARGE SCALE GENOMIC DNA]</scope>
    <source>
        <strain evidence="2 3">ISE14</strain>
    </source>
</reference>
<keyword evidence="1" id="KW-1133">Transmembrane helix</keyword>